<keyword evidence="3" id="KW-1003">Cell membrane</keyword>
<feature type="transmembrane region" description="Helical" evidence="7">
    <location>
        <begin position="94"/>
        <end position="115"/>
    </location>
</feature>
<evidence type="ECO:0000256" key="5">
    <source>
        <dbReference type="ARBA" id="ARBA00022989"/>
    </source>
</evidence>
<keyword evidence="2 7" id="KW-0813">Transport</keyword>
<keyword evidence="5 7" id="KW-1133">Transmembrane helix</keyword>
<feature type="transmembrane region" description="Helical" evidence="7">
    <location>
        <begin position="28"/>
        <end position="49"/>
    </location>
</feature>
<gene>
    <name evidence="9" type="ORF">HDA39_002480</name>
</gene>
<reference evidence="9 10" key="1">
    <citation type="submission" date="2020-08" db="EMBL/GenBank/DDBJ databases">
        <title>Sequencing the genomes of 1000 actinobacteria strains.</title>
        <authorList>
            <person name="Klenk H.-P."/>
        </authorList>
    </citation>
    <scope>NUCLEOTIDE SEQUENCE [LARGE SCALE GENOMIC DNA]</scope>
    <source>
        <strain evidence="9 10">DSM 28967</strain>
    </source>
</reference>
<dbReference type="InterPro" id="IPR000515">
    <property type="entry name" value="MetI-like"/>
</dbReference>
<evidence type="ECO:0000256" key="6">
    <source>
        <dbReference type="ARBA" id="ARBA00023136"/>
    </source>
</evidence>
<evidence type="ECO:0000259" key="8">
    <source>
        <dbReference type="PROSITE" id="PS50928"/>
    </source>
</evidence>
<dbReference type="GO" id="GO:0005886">
    <property type="term" value="C:plasma membrane"/>
    <property type="evidence" value="ECO:0007669"/>
    <property type="project" value="UniProtKB-SubCell"/>
</dbReference>
<proteinExistence type="inferred from homology"/>
<dbReference type="RefSeq" id="WP_238356033.1">
    <property type="nucleotide sequence ID" value="NZ_JACHMY010000001.1"/>
</dbReference>
<organism evidence="9 10">
    <name type="scientific">Kribbella italica</name>
    <dbReference type="NCBI Taxonomy" id="1540520"/>
    <lineage>
        <taxon>Bacteria</taxon>
        <taxon>Bacillati</taxon>
        <taxon>Actinomycetota</taxon>
        <taxon>Actinomycetes</taxon>
        <taxon>Propionibacteriales</taxon>
        <taxon>Kribbellaceae</taxon>
        <taxon>Kribbella</taxon>
    </lineage>
</organism>
<accession>A0A7W9J500</accession>
<dbReference type="Proteomes" id="UP000549971">
    <property type="component" value="Unassembled WGS sequence"/>
</dbReference>
<dbReference type="Pfam" id="PF00528">
    <property type="entry name" value="BPD_transp_1"/>
    <property type="match status" value="1"/>
</dbReference>
<dbReference type="SUPFAM" id="SSF161098">
    <property type="entry name" value="MetI-like"/>
    <property type="match status" value="1"/>
</dbReference>
<dbReference type="CDD" id="cd06261">
    <property type="entry name" value="TM_PBP2"/>
    <property type="match status" value="1"/>
</dbReference>
<keyword evidence="10" id="KW-1185">Reference proteome</keyword>
<comment type="caution">
    <text evidence="9">The sequence shown here is derived from an EMBL/GenBank/DDBJ whole genome shotgun (WGS) entry which is preliminary data.</text>
</comment>
<feature type="domain" description="ABC transmembrane type-1" evidence="8">
    <location>
        <begin position="90"/>
        <end position="282"/>
    </location>
</feature>
<evidence type="ECO:0000256" key="7">
    <source>
        <dbReference type="RuleBase" id="RU363032"/>
    </source>
</evidence>
<evidence type="ECO:0000256" key="2">
    <source>
        <dbReference type="ARBA" id="ARBA00022448"/>
    </source>
</evidence>
<comment type="similarity">
    <text evidence="7">Belongs to the binding-protein-dependent transport system permease family.</text>
</comment>
<feature type="transmembrane region" description="Helical" evidence="7">
    <location>
        <begin position="161"/>
        <end position="181"/>
    </location>
</feature>
<evidence type="ECO:0000256" key="3">
    <source>
        <dbReference type="ARBA" id="ARBA00022475"/>
    </source>
</evidence>
<evidence type="ECO:0000256" key="4">
    <source>
        <dbReference type="ARBA" id="ARBA00022692"/>
    </source>
</evidence>
<evidence type="ECO:0000256" key="1">
    <source>
        <dbReference type="ARBA" id="ARBA00004651"/>
    </source>
</evidence>
<keyword evidence="6 7" id="KW-0472">Membrane</keyword>
<evidence type="ECO:0000313" key="10">
    <source>
        <dbReference type="Proteomes" id="UP000549971"/>
    </source>
</evidence>
<keyword evidence="9" id="KW-0762">Sugar transport</keyword>
<dbReference type="InterPro" id="IPR035906">
    <property type="entry name" value="MetI-like_sf"/>
</dbReference>
<name>A0A7W9J500_9ACTN</name>
<sequence length="298" mass="32155">MTATKLEPDVRRTAEATPPVRRSAVSPLSMAVLGAATLYFLLPIFWLVVAATKSTGDLTSTFGLWFADFHLVDNLRAVAEFQDGVFFRWLGNSALYSLGGATVGTLLAAMAGYALAKYEFRGRELTFSVILGGVLVPYTALAVPLFLLLAEGGLTNSVWSVLLPSMISPFGVYLARIYAAASVPGELLEAGRVDGASESRLFFTMALRLMAPALVTIFLFQFVAVWNNFLLPLVMLSSNDKYPVTLGLYTLNTQLTLVPELKAIIVTASLLSVLPLVIAFLCLQRFWRSGLAAGSVKA</sequence>
<comment type="subcellular location">
    <subcellularLocation>
        <location evidence="1 7">Cell membrane</location>
        <topology evidence="1 7">Multi-pass membrane protein</topology>
    </subcellularLocation>
</comment>
<dbReference type="AlphaFoldDB" id="A0A7W9J500"/>
<dbReference type="Gene3D" id="1.10.3720.10">
    <property type="entry name" value="MetI-like"/>
    <property type="match status" value="1"/>
</dbReference>
<feature type="transmembrane region" description="Helical" evidence="7">
    <location>
        <begin position="201"/>
        <end position="226"/>
    </location>
</feature>
<protein>
    <submittedName>
        <fullName evidence="9">Multiple sugar transport system permease protein</fullName>
    </submittedName>
</protein>
<dbReference type="PANTHER" id="PTHR43744">
    <property type="entry name" value="ABC TRANSPORTER PERMEASE PROTEIN MG189-RELATED-RELATED"/>
    <property type="match status" value="1"/>
</dbReference>
<dbReference type="EMBL" id="JACHMY010000001">
    <property type="protein sequence ID" value="MBB5835746.1"/>
    <property type="molecule type" value="Genomic_DNA"/>
</dbReference>
<feature type="transmembrane region" description="Helical" evidence="7">
    <location>
        <begin position="127"/>
        <end position="149"/>
    </location>
</feature>
<dbReference type="PANTHER" id="PTHR43744:SF12">
    <property type="entry name" value="ABC TRANSPORTER PERMEASE PROTEIN MG189-RELATED"/>
    <property type="match status" value="1"/>
</dbReference>
<dbReference type="PROSITE" id="PS50928">
    <property type="entry name" value="ABC_TM1"/>
    <property type="match status" value="1"/>
</dbReference>
<dbReference type="GO" id="GO:0055085">
    <property type="term" value="P:transmembrane transport"/>
    <property type="evidence" value="ECO:0007669"/>
    <property type="project" value="InterPro"/>
</dbReference>
<feature type="transmembrane region" description="Helical" evidence="7">
    <location>
        <begin position="263"/>
        <end position="283"/>
    </location>
</feature>
<evidence type="ECO:0000313" key="9">
    <source>
        <dbReference type="EMBL" id="MBB5835746.1"/>
    </source>
</evidence>
<keyword evidence="4 7" id="KW-0812">Transmembrane</keyword>